<dbReference type="Gene3D" id="3.30.1490.20">
    <property type="entry name" value="ATP-grasp fold, A domain"/>
    <property type="match status" value="1"/>
</dbReference>
<comment type="function">
    <text evidence="5">Catalyzes the ATP-dependent conversion of 5-aminoimidazole ribonucleotide (AIR) and HCO(3)(-) to N5-carboxyaminoimidazole ribonucleotide (N5-CAIR).</text>
</comment>
<evidence type="ECO:0000256" key="5">
    <source>
        <dbReference type="HAMAP-Rule" id="MF_01928"/>
    </source>
</evidence>
<dbReference type="InterPro" id="IPR003135">
    <property type="entry name" value="ATP-grasp_carboxylate-amine"/>
</dbReference>
<dbReference type="NCBIfam" id="TIGR01161">
    <property type="entry name" value="purK"/>
    <property type="match status" value="1"/>
</dbReference>
<dbReference type="Pfam" id="PF22660">
    <property type="entry name" value="RS_preATP-grasp-like"/>
    <property type="match status" value="1"/>
</dbReference>
<dbReference type="KEGG" id="pnd:Pla175_51450"/>
<dbReference type="GO" id="GO:0005524">
    <property type="term" value="F:ATP binding"/>
    <property type="evidence" value="ECO:0007669"/>
    <property type="project" value="UniProtKB-UniRule"/>
</dbReference>
<dbReference type="Gene3D" id="3.30.470.20">
    <property type="entry name" value="ATP-grasp fold, B domain"/>
    <property type="match status" value="1"/>
</dbReference>
<dbReference type="NCBIfam" id="NF004677">
    <property type="entry name" value="PRK06019.1-3"/>
    <property type="match status" value="1"/>
</dbReference>
<name>A0A518DJR3_9BACT</name>
<sequence length="381" mass="40422">MPIANPAMPHTSTLGVFGGGQLGRMFCQAASALGYQTHVFAPEAGCPASQVADSHTQADYHDFAEVEAFARSVAAATLEFENVPVATVEAAGRHCPVRPSGEALFTVQNRGREKRFLIGVGVECAPFAMVRSNDELQAAIAQIGAPAVLKTTQFGYDGKGQTMVRDASQASDAWAYLGRHKCVLEGFVSFRRELSVVVARDSQGATSVCGPIENEHANHILDLSVYPASCSPATAAEARRVAVRVAHELDVVGVMCVEFFETEDGRVLVNEVAPRPHNSGHLTIEASPASQFEQQARTLAGLPLGDFTPRGPAAMANLLGDLWSEGEPNWDRATALGATVHLYGKTNPKPGRKMGHLTVQAGSPEEARTQAIAARSSLHSA</sequence>
<dbReference type="GO" id="GO:0034028">
    <property type="term" value="F:5-(carboxyamino)imidazole ribonucleotide synthase activity"/>
    <property type="evidence" value="ECO:0007669"/>
    <property type="project" value="UniProtKB-UniRule"/>
</dbReference>
<evidence type="ECO:0000313" key="9">
    <source>
        <dbReference type="Proteomes" id="UP000317429"/>
    </source>
</evidence>
<dbReference type="Pfam" id="PF02222">
    <property type="entry name" value="ATP-grasp"/>
    <property type="match status" value="1"/>
</dbReference>
<evidence type="ECO:0000256" key="1">
    <source>
        <dbReference type="ARBA" id="ARBA00022598"/>
    </source>
</evidence>
<dbReference type="InterPro" id="IPR011054">
    <property type="entry name" value="Rudment_hybrid_motif"/>
</dbReference>
<dbReference type="InterPro" id="IPR016185">
    <property type="entry name" value="PreATP-grasp_dom_sf"/>
</dbReference>
<feature type="binding site" evidence="5">
    <location>
        <position position="110"/>
    </location>
    <ligand>
        <name>ATP</name>
        <dbReference type="ChEBI" id="CHEBI:30616"/>
    </ligand>
</feature>
<feature type="binding site" evidence="5">
    <location>
        <begin position="155"/>
        <end position="161"/>
    </location>
    <ligand>
        <name>ATP</name>
        <dbReference type="ChEBI" id="CHEBI:30616"/>
    </ligand>
</feature>
<keyword evidence="4 5" id="KW-0067">ATP-binding</keyword>
<dbReference type="NCBIfam" id="NF004679">
    <property type="entry name" value="PRK06019.1-5"/>
    <property type="match status" value="1"/>
</dbReference>
<evidence type="ECO:0000259" key="7">
    <source>
        <dbReference type="PROSITE" id="PS50975"/>
    </source>
</evidence>
<protein>
    <recommendedName>
        <fullName evidence="5 6">N5-carboxyaminoimidazole ribonucleotide synthase</fullName>
        <shortName evidence="5 6">N5-CAIR synthase</shortName>
        <ecNumber evidence="5 6">6.3.4.18</ecNumber>
    </recommendedName>
    <alternativeName>
        <fullName evidence="5 6">5-(carboxyamino)imidazole ribonucleotide synthetase</fullName>
    </alternativeName>
</protein>
<dbReference type="InterPro" id="IPR054350">
    <property type="entry name" value="PurT/PurK_preATP-grasp"/>
</dbReference>
<organism evidence="8 9">
    <name type="scientific">Pirellulimonas nuda</name>
    <dbReference type="NCBI Taxonomy" id="2528009"/>
    <lineage>
        <taxon>Bacteria</taxon>
        <taxon>Pseudomonadati</taxon>
        <taxon>Planctomycetota</taxon>
        <taxon>Planctomycetia</taxon>
        <taxon>Pirellulales</taxon>
        <taxon>Lacipirellulaceae</taxon>
        <taxon>Pirellulimonas</taxon>
    </lineage>
</organism>
<dbReference type="InterPro" id="IPR040686">
    <property type="entry name" value="PurK_C"/>
</dbReference>
<keyword evidence="1 5" id="KW-0436">Ligase</keyword>
<comment type="similarity">
    <text evidence="5 6">Belongs to the PurK/PurT family.</text>
</comment>
<dbReference type="AlphaFoldDB" id="A0A518DJR3"/>
<feature type="binding site" evidence="5">
    <location>
        <position position="216"/>
    </location>
    <ligand>
        <name>ATP</name>
        <dbReference type="ChEBI" id="CHEBI:30616"/>
    </ligand>
</feature>
<evidence type="ECO:0000256" key="2">
    <source>
        <dbReference type="ARBA" id="ARBA00022741"/>
    </source>
</evidence>
<dbReference type="GO" id="GO:0005829">
    <property type="term" value="C:cytosol"/>
    <property type="evidence" value="ECO:0007669"/>
    <property type="project" value="TreeGrafter"/>
</dbReference>
<dbReference type="HAMAP" id="MF_01928">
    <property type="entry name" value="PurK"/>
    <property type="match status" value="1"/>
</dbReference>
<comment type="catalytic activity">
    <reaction evidence="5 6">
        <text>5-amino-1-(5-phospho-beta-D-ribosyl)imidazole + hydrogencarbonate + ATP = 5-carboxyamino-1-(5-phospho-D-ribosyl)imidazole + ADP + phosphate + 2 H(+)</text>
        <dbReference type="Rhea" id="RHEA:19317"/>
        <dbReference type="ChEBI" id="CHEBI:15378"/>
        <dbReference type="ChEBI" id="CHEBI:17544"/>
        <dbReference type="ChEBI" id="CHEBI:30616"/>
        <dbReference type="ChEBI" id="CHEBI:43474"/>
        <dbReference type="ChEBI" id="CHEBI:58730"/>
        <dbReference type="ChEBI" id="CHEBI:137981"/>
        <dbReference type="ChEBI" id="CHEBI:456216"/>
        <dbReference type="EC" id="6.3.4.18"/>
    </reaction>
</comment>
<feature type="binding site" evidence="5">
    <location>
        <begin position="185"/>
        <end position="188"/>
    </location>
    <ligand>
        <name>ATP</name>
        <dbReference type="ChEBI" id="CHEBI:30616"/>
    </ligand>
</feature>
<evidence type="ECO:0000256" key="4">
    <source>
        <dbReference type="ARBA" id="ARBA00022840"/>
    </source>
</evidence>
<dbReference type="PANTHER" id="PTHR11609:SF5">
    <property type="entry name" value="PHOSPHORIBOSYLAMINOIMIDAZOLE CARBOXYLASE"/>
    <property type="match status" value="1"/>
</dbReference>
<accession>A0A518DJR3</accession>
<dbReference type="InterPro" id="IPR011761">
    <property type="entry name" value="ATP-grasp"/>
</dbReference>
<dbReference type="PANTHER" id="PTHR11609">
    <property type="entry name" value="PURINE BIOSYNTHESIS PROTEIN 6/7, PUR6/7"/>
    <property type="match status" value="1"/>
</dbReference>
<feature type="domain" description="ATP-grasp" evidence="7">
    <location>
        <begin position="114"/>
        <end position="300"/>
    </location>
</feature>
<comment type="subunit">
    <text evidence="5 6">Homodimer.</text>
</comment>
<feature type="binding site" evidence="5">
    <location>
        <position position="193"/>
    </location>
    <ligand>
        <name>ATP</name>
        <dbReference type="ChEBI" id="CHEBI:30616"/>
    </ligand>
</feature>
<dbReference type="GO" id="GO:0006189">
    <property type="term" value="P:'de novo' IMP biosynthetic process"/>
    <property type="evidence" value="ECO:0007669"/>
    <property type="project" value="UniProtKB-UniRule"/>
</dbReference>
<dbReference type="NCBIfam" id="NF004676">
    <property type="entry name" value="PRK06019.1-2"/>
    <property type="match status" value="1"/>
</dbReference>
<gene>
    <name evidence="5 6 8" type="primary">purK</name>
    <name evidence="8" type="ORF">Pla175_51450</name>
</gene>
<comment type="function">
    <text evidence="6">Catalyzes the ATP-dependent conversion of 5-aminoimidazole ribonucleotide (AIR) and HCO(3)- to N5-carboxyaminoimidazole ribonucleotide (N5-CAIR).</text>
</comment>
<dbReference type="EMBL" id="CP036291">
    <property type="protein sequence ID" value="QDU91715.1"/>
    <property type="molecule type" value="Genomic_DNA"/>
</dbReference>
<dbReference type="PROSITE" id="PS50975">
    <property type="entry name" value="ATP_GRASP"/>
    <property type="match status" value="1"/>
</dbReference>
<dbReference type="SUPFAM" id="SSF51246">
    <property type="entry name" value="Rudiment single hybrid motif"/>
    <property type="match status" value="1"/>
</dbReference>
<keyword evidence="2 5" id="KW-0547">Nucleotide-binding</keyword>
<dbReference type="Pfam" id="PF17769">
    <property type="entry name" value="PurK_C"/>
    <property type="match status" value="1"/>
</dbReference>
<comment type="pathway">
    <text evidence="5 6">Purine metabolism; IMP biosynthesis via de novo pathway; 5-amino-1-(5-phospho-D-ribosyl)imidazole-4-carboxylate from 5-amino-1-(5-phospho-D-ribosyl)imidazole (N5-CAIR route): step 1/2.</text>
</comment>
<evidence type="ECO:0000256" key="6">
    <source>
        <dbReference type="RuleBase" id="RU361200"/>
    </source>
</evidence>
<dbReference type="Proteomes" id="UP000317429">
    <property type="component" value="Chromosome"/>
</dbReference>
<feature type="binding site" evidence="5">
    <location>
        <position position="150"/>
    </location>
    <ligand>
        <name>ATP</name>
        <dbReference type="ChEBI" id="CHEBI:30616"/>
    </ligand>
</feature>
<dbReference type="EC" id="6.3.4.18" evidence="5 6"/>
<dbReference type="InterPro" id="IPR013815">
    <property type="entry name" value="ATP_grasp_subdomain_1"/>
</dbReference>
<keyword evidence="9" id="KW-1185">Reference proteome</keyword>
<dbReference type="SUPFAM" id="SSF56059">
    <property type="entry name" value="Glutathione synthetase ATP-binding domain-like"/>
    <property type="match status" value="1"/>
</dbReference>
<dbReference type="SUPFAM" id="SSF52440">
    <property type="entry name" value="PreATP-grasp domain"/>
    <property type="match status" value="1"/>
</dbReference>
<dbReference type="GO" id="GO:0046872">
    <property type="term" value="F:metal ion binding"/>
    <property type="evidence" value="ECO:0007669"/>
    <property type="project" value="InterPro"/>
</dbReference>
<dbReference type="FunFam" id="3.30.1490.20:FF:000015">
    <property type="entry name" value="N5-carboxyaminoimidazole ribonucleotide synthase"/>
    <property type="match status" value="1"/>
</dbReference>
<evidence type="ECO:0000256" key="3">
    <source>
        <dbReference type="ARBA" id="ARBA00022755"/>
    </source>
</evidence>
<evidence type="ECO:0000313" key="8">
    <source>
        <dbReference type="EMBL" id="QDU91715.1"/>
    </source>
</evidence>
<dbReference type="GO" id="GO:0004638">
    <property type="term" value="F:phosphoribosylaminoimidazole carboxylase activity"/>
    <property type="evidence" value="ECO:0007669"/>
    <property type="project" value="InterPro"/>
</dbReference>
<dbReference type="InterPro" id="IPR005875">
    <property type="entry name" value="PurK"/>
</dbReference>
<feature type="binding site" evidence="5">
    <location>
        <begin position="270"/>
        <end position="271"/>
    </location>
    <ligand>
        <name>ATP</name>
        <dbReference type="ChEBI" id="CHEBI:30616"/>
    </ligand>
</feature>
<proteinExistence type="inferred from homology"/>
<keyword evidence="3 5" id="KW-0658">Purine biosynthesis</keyword>
<dbReference type="Gene3D" id="3.40.50.20">
    <property type="match status" value="1"/>
</dbReference>
<dbReference type="UniPathway" id="UPA00074">
    <property type="reaction ID" value="UER00942"/>
</dbReference>
<reference evidence="8 9" key="1">
    <citation type="submission" date="2019-02" db="EMBL/GenBank/DDBJ databases">
        <title>Deep-cultivation of Planctomycetes and their phenomic and genomic characterization uncovers novel biology.</title>
        <authorList>
            <person name="Wiegand S."/>
            <person name="Jogler M."/>
            <person name="Boedeker C."/>
            <person name="Pinto D."/>
            <person name="Vollmers J."/>
            <person name="Rivas-Marin E."/>
            <person name="Kohn T."/>
            <person name="Peeters S.H."/>
            <person name="Heuer A."/>
            <person name="Rast P."/>
            <person name="Oberbeckmann S."/>
            <person name="Bunk B."/>
            <person name="Jeske O."/>
            <person name="Meyerdierks A."/>
            <person name="Storesund J.E."/>
            <person name="Kallscheuer N."/>
            <person name="Luecker S."/>
            <person name="Lage O.M."/>
            <person name="Pohl T."/>
            <person name="Merkel B.J."/>
            <person name="Hornburger P."/>
            <person name="Mueller R.-W."/>
            <person name="Bruemmer F."/>
            <person name="Labrenz M."/>
            <person name="Spormann A.M."/>
            <person name="Op den Camp H."/>
            <person name="Overmann J."/>
            <person name="Amann R."/>
            <person name="Jetten M.S.M."/>
            <person name="Mascher T."/>
            <person name="Medema M.H."/>
            <person name="Devos D.P."/>
            <person name="Kaster A.-K."/>
            <person name="Ovreas L."/>
            <person name="Rohde M."/>
            <person name="Galperin M.Y."/>
            <person name="Jogler C."/>
        </authorList>
    </citation>
    <scope>NUCLEOTIDE SEQUENCE [LARGE SCALE GENOMIC DNA]</scope>
    <source>
        <strain evidence="8 9">Pla175</strain>
    </source>
</reference>